<feature type="region of interest" description="Disordered" evidence="1">
    <location>
        <begin position="102"/>
        <end position="130"/>
    </location>
</feature>
<gene>
    <name evidence="3" type="ORF">I3517_15760</name>
</gene>
<dbReference type="AlphaFoldDB" id="A0A8I0ZZ32"/>
<keyword evidence="2" id="KW-0472">Membrane</keyword>
<organism evidence="3 4">
    <name type="scientific">Rhodococcus erythropolis</name>
    <name type="common">Arthrobacter picolinophilus</name>
    <dbReference type="NCBI Taxonomy" id="1833"/>
    <lineage>
        <taxon>Bacteria</taxon>
        <taxon>Bacillati</taxon>
        <taxon>Actinomycetota</taxon>
        <taxon>Actinomycetes</taxon>
        <taxon>Mycobacteriales</taxon>
        <taxon>Nocardiaceae</taxon>
        <taxon>Rhodococcus</taxon>
        <taxon>Rhodococcus erythropolis group</taxon>
    </lineage>
</organism>
<dbReference type="Proteomes" id="UP000627573">
    <property type="component" value="Unassembled WGS sequence"/>
</dbReference>
<keyword evidence="2" id="KW-0812">Transmembrane</keyword>
<proteinExistence type="predicted"/>
<protein>
    <submittedName>
        <fullName evidence="3">Uncharacterized protein</fullName>
    </submittedName>
</protein>
<evidence type="ECO:0000256" key="2">
    <source>
        <dbReference type="SAM" id="Phobius"/>
    </source>
</evidence>
<dbReference type="RefSeq" id="WP_197941229.1">
    <property type="nucleotide sequence ID" value="NZ_JAECSB010000054.1"/>
</dbReference>
<keyword evidence="2" id="KW-1133">Transmembrane helix</keyword>
<sequence length="130" mass="15056">MTTFFAVAAGAAAVTAMIVSTPPVMHRRHTGLIYWSSWVAAIVFLWLADTQRSILAYLVLGGFLAVWMAWRWTPFLTKKHPNGFDYVDMLWLTRIIDRNKRPVNRYDKPGYTRTDHQVRGTHPTKEPRHD</sequence>
<reference evidence="3 4" key="1">
    <citation type="submission" date="2020-12" db="EMBL/GenBank/DDBJ databases">
        <title>Draft genome sequence of furan degrading bacterial strain FUR100.</title>
        <authorList>
            <person name="Woiski C."/>
        </authorList>
    </citation>
    <scope>NUCLEOTIDE SEQUENCE [LARGE SCALE GENOMIC DNA]</scope>
    <source>
        <strain evidence="3 4">FUR100</strain>
    </source>
</reference>
<evidence type="ECO:0000256" key="1">
    <source>
        <dbReference type="SAM" id="MobiDB-lite"/>
    </source>
</evidence>
<name>A0A8I0ZZ32_RHOER</name>
<keyword evidence="4" id="KW-1185">Reference proteome</keyword>
<accession>A0A8I0ZZ32</accession>
<evidence type="ECO:0000313" key="3">
    <source>
        <dbReference type="EMBL" id="MBH5144071.1"/>
    </source>
</evidence>
<feature type="transmembrane region" description="Helical" evidence="2">
    <location>
        <begin position="55"/>
        <end position="72"/>
    </location>
</feature>
<dbReference type="EMBL" id="JAECSB010000054">
    <property type="protein sequence ID" value="MBH5144071.1"/>
    <property type="molecule type" value="Genomic_DNA"/>
</dbReference>
<evidence type="ECO:0000313" key="4">
    <source>
        <dbReference type="Proteomes" id="UP000627573"/>
    </source>
</evidence>
<feature type="transmembrane region" description="Helical" evidence="2">
    <location>
        <begin position="32"/>
        <end position="48"/>
    </location>
</feature>
<comment type="caution">
    <text evidence="3">The sequence shown here is derived from an EMBL/GenBank/DDBJ whole genome shotgun (WGS) entry which is preliminary data.</text>
</comment>